<proteinExistence type="predicted"/>
<name>A0ABS7CC73_9BACL</name>
<reference evidence="1 2" key="1">
    <citation type="submission" date="2021-07" db="EMBL/GenBank/DDBJ databases">
        <title>Paenibacillus radiodurans sp. nov., isolated from the southeastern edge of Tengger Desert.</title>
        <authorList>
            <person name="Zhang G."/>
        </authorList>
    </citation>
    <scope>NUCLEOTIDE SEQUENCE [LARGE SCALE GENOMIC DNA]</scope>
    <source>
        <strain evidence="1 2">CCM 7311</strain>
    </source>
</reference>
<gene>
    <name evidence="1" type="ORF">K0U00_31305</name>
</gene>
<accession>A0ABS7CC73</accession>
<comment type="caution">
    <text evidence="1">The sequence shown here is derived from an EMBL/GenBank/DDBJ whole genome shotgun (WGS) entry which is preliminary data.</text>
</comment>
<sequence>MIAANPHDAFFQSATLPPMLCSIRIALYRAVLVYPITIRQVPSSSALQHTRGLLHSPNSHIEQFLR</sequence>
<organism evidence="1 2">
    <name type="scientific">Paenibacillus sepulcri</name>
    <dbReference type="NCBI Taxonomy" id="359917"/>
    <lineage>
        <taxon>Bacteria</taxon>
        <taxon>Bacillati</taxon>
        <taxon>Bacillota</taxon>
        <taxon>Bacilli</taxon>
        <taxon>Bacillales</taxon>
        <taxon>Paenibacillaceae</taxon>
        <taxon>Paenibacillus</taxon>
    </lineage>
</organism>
<feature type="non-terminal residue" evidence="1">
    <location>
        <position position="66"/>
    </location>
</feature>
<evidence type="ECO:0000313" key="2">
    <source>
        <dbReference type="Proteomes" id="UP001519887"/>
    </source>
</evidence>
<keyword evidence="2" id="KW-1185">Reference proteome</keyword>
<evidence type="ECO:0000313" key="1">
    <source>
        <dbReference type="EMBL" id="MBW7458539.1"/>
    </source>
</evidence>
<dbReference type="EMBL" id="JAHZIK010001235">
    <property type="protein sequence ID" value="MBW7458539.1"/>
    <property type="molecule type" value="Genomic_DNA"/>
</dbReference>
<protein>
    <submittedName>
        <fullName evidence="1">Uncharacterized protein</fullName>
    </submittedName>
</protein>
<dbReference type="Proteomes" id="UP001519887">
    <property type="component" value="Unassembled WGS sequence"/>
</dbReference>